<name>A0ABY3RQP1_9MICO</name>
<dbReference type="Gene3D" id="3.40.50.2300">
    <property type="match status" value="1"/>
</dbReference>
<evidence type="ECO:0000259" key="1">
    <source>
        <dbReference type="Pfam" id="PF01451"/>
    </source>
</evidence>
<keyword evidence="3" id="KW-1185">Reference proteome</keyword>
<reference evidence="2 3" key="1">
    <citation type="submission" date="2023-01" db="EMBL/GenBank/DDBJ databases">
        <title>Characterization of estradiol degrading bacteria Microbacterium sp. MZT7 and reveal degrading genes through genome analysis.</title>
        <authorList>
            <person name="Hao P."/>
            <person name="Gao Y."/>
        </authorList>
    </citation>
    <scope>NUCLEOTIDE SEQUENCE [LARGE SCALE GENOMIC DNA]</scope>
    <source>
        <strain evidence="2 3">MZT7</strain>
    </source>
</reference>
<sequence length="205" mass="21815">MTGRADLLLLCEANVCRSPLAELVIARRLGAHEALADVEVASAGVRAEGGHAVCGRVRRVETDQDWADRTSAHRSRPVDAADLDAAALVLTASRAVRAGAVSLSPAARRRVFTVREALWLADGMTLPRGEGRDAVAALAEALDARRGLRPLPGARRSFLRRRDTDPLDIRDGHVLGGTAHEQTVQDVVETSGRIAGLLIDISVSP</sequence>
<dbReference type="EMBL" id="CP082781">
    <property type="protein sequence ID" value="UGS25265.1"/>
    <property type="molecule type" value="Genomic_DNA"/>
</dbReference>
<dbReference type="Pfam" id="PF01451">
    <property type="entry name" value="LMWPc"/>
    <property type="match status" value="1"/>
</dbReference>
<organism evidence="2 3">
    <name type="scientific">Microbacterium resistens</name>
    <dbReference type="NCBI Taxonomy" id="156977"/>
    <lineage>
        <taxon>Bacteria</taxon>
        <taxon>Bacillati</taxon>
        <taxon>Actinomycetota</taxon>
        <taxon>Actinomycetes</taxon>
        <taxon>Micrococcales</taxon>
        <taxon>Microbacteriaceae</taxon>
        <taxon>Microbacterium</taxon>
    </lineage>
</organism>
<dbReference type="Proteomes" id="UP001199642">
    <property type="component" value="Chromosome"/>
</dbReference>
<feature type="domain" description="Phosphotyrosine protein phosphatase I" evidence="1">
    <location>
        <begin position="8"/>
        <end position="116"/>
    </location>
</feature>
<gene>
    <name evidence="2" type="ORF">K8F61_11255</name>
</gene>
<dbReference type="RefSeq" id="WP_231819179.1">
    <property type="nucleotide sequence ID" value="NZ_CP082781.1"/>
</dbReference>
<accession>A0ABY3RQP1</accession>
<protein>
    <recommendedName>
        <fullName evidence="1">Phosphotyrosine protein phosphatase I domain-containing protein</fullName>
    </recommendedName>
</protein>
<evidence type="ECO:0000313" key="3">
    <source>
        <dbReference type="Proteomes" id="UP001199642"/>
    </source>
</evidence>
<proteinExistence type="predicted"/>
<dbReference type="InterPro" id="IPR023485">
    <property type="entry name" value="Ptyr_pPase"/>
</dbReference>
<dbReference type="InterPro" id="IPR036196">
    <property type="entry name" value="Ptyr_pPase_sf"/>
</dbReference>
<evidence type="ECO:0000313" key="2">
    <source>
        <dbReference type="EMBL" id="UGS25265.1"/>
    </source>
</evidence>
<dbReference type="SUPFAM" id="SSF52788">
    <property type="entry name" value="Phosphotyrosine protein phosphatases I"/>
    <property type="match status" value="1"/>
</dbReference>